<accession>A0AAD5FZJ3</accession>
<dbReference type="EMBL" id="JAIHNG010000083">
    <property type="protein sequence ID" value="KAI5960925.1"/>
    <property type="molecule type" value="Genomic_DNA"/>
</dbReference>
<organism evidence="2 3">
    <name type="scientific">Candida theae</name>
    <dbReference type="NCBI Taxonomy" id="1198502"/>
    <lineage>
        <taxon>Eukaryota</taxon>
        <taxon>Fungi</taxon>
        <taxon>Dikarya</taxon>
        <taxon>Ascomycota</taxon>
        <taxon>Saccharomycotina</taxon>
        <taxon>Pichiomycetes</taxon>
        <taxon>Debaryomycetaceae</taxon>
        <taxon>Candida/Lodderomyces clade</taxon>
        <taxon>Candida</taxon>
    </lineage>
</organism>
<comment type="caution">
    <text evidence="2">The sequence shown here is derived from an EMBL/GenBank/DDBJ whole genome shotgun (WGS) entry which is preliminary data.</text>
</comment>
<dbReference type="InterPro" id="IPR015590">
    <property type="entry name" value="Aldehyde_DH_dom"/>
</dbReference>
<dbReference type="AlphaFoldDB" id="A0AAD5FZJ3"/>
<protein>
    <submittedName>
        <fullName evidence="2">MSC7</fullName>
    </submittedName>
</protein>
<dbReference type="GO" id="GO:0004777">
    <property type="term" value="F:succinate-semialdehyde dehydrogenase (NAD+) activity"/>
    <property type="evidence" value="ECO:0007669"/>
    <property type="project" value="TreeGrafter"/>
</dbReference>
<dbReference type="PANTHER" id="PTHR43217:SF1">
    <property type="entry name" value="SUCCINATE SEMIALDEHYDE DEHYDROGENASE [NAD(P)+] SAD"/>
    <property type="match status" value="1"/>
</dbReference>
<dbReference type="InterPro" id="IPR047110">
    <property type="entry name" value="GABD/Sad-like"/>
</dbReference>
<evidence type="ECO:0000313" key="3">
    <source>
        <dbReference type="Proteomes" id="UP001204833"/>
    </source>
</evidence>
<dbReference type="RefSeq" id="XP_051609678.1">
    <property type="nucleotide sequence ID" value="XM_051751107.1"/>
</dbReference>
<dbReference type="GeneID" id="76149916"/>
<dbReference type="InterPro" id="IPR016161">
    <property type="entry name" value="Ald_DH/histidinol_DH"/>
</dbReference>
<sequence length="167" mass="18314">MLIDVDPTMRIFNEEVFGPILTMIKAKDIDDAIELANSTDYGLGNSIFGRDFTQLSYLADRLDSGNVAINDFATYYVAQLPFGGVKKSGYGKFGGEEGLTGLCNAKSVVSDKPFLRMLGVATAIPPPIDYPIADDKKAWRFVENLNIAGYDGRLWAKVKSFKNLAKS</sequence>
<gene>
    <name evidence="2" type="ORF">KGF57_001857</name>
</gene>
<dbReference type="InterPro" id="IPR016163">
    <property type="entry name" value="Ald_DH_C"/>
</dbReference>
<feature type="domain" description="Aldehyde dehydrogenase" evidence="1">
    <location>
        <begin position="2"/>
        <end position="108"/>
    </location>
</feature>
<dbReference type="Pfam" id="PF00171">
    <property type="entry name" value="Aldedh"/>
    <property type="match status" value="1"/>
</dbReference>
<proteinExistence type="predicted"/>
<dbReference type="Proteomes" id="UP001204833">
    <property type="component" value="Unassembled WGS sequence"/>
</dbReference>
<keyword evidence="3" id="KW-1185">Reference proteome</keyword>
<dbReference type="SUPFAM" id="SSF53720">
    <property type="entry name" value="ALDH-like"/>
    <property type="match status" value="1"/>
</dbReference>
<reference evidence="2 3" key="1">
    <citation type="journal article" date="2022" name="DNA Res.">
        <title>Genome analysis of five recently described species of the CUG-Ser clade uncovers Candida theae as a new hybrid lineage with pathogenic potential in the Candida parapsilosis species complex.</title>
        <authorList>
            <person name="Mixao V."/>
            <person name="Del Olmo V."/>
            <person name="Hegedusova E."/>
            <person name="Saus E."/>
            <person name="Pryszcz L."/>
            <person name="Cillingova A."/>
            <person name="Nosek J."/>
            <person name="Gabaldon T."/>
        </authorList>
    </citation>
    <scope>NUCLEOTIDE SEQUENCE [LARGE SCALE GENOMIC DNA]</scope>
    <source>
        <strain evidence="2 3">CBS 12239</strain>
    </source>
</reference>
<evidence type="ECO:0000259" key="1">
    <source>
        <dbReference type="Pfam" id="PF00171"/>
    </source>
</evidence>
<dbReference type="Gene3D" id="3.40.309.10">
    <property type="entry name" value="Aldehyde Dehydrogenase, Chain A, domain 2"/>
    <property type="match status" value="1"/>
</dbReference>
<name>A0AAD5FZJ3_9ASCO</name>
<dbReference type="PANTHER" id="PTHR43217">
    <property type="entry name" value="SUCCINATE SEMIALDEHYDE DEHYDROGENASE [NAD(P)+] SAD"/>
    <property type="match status" value="1"/>
</dbReference>
<evidence type="ECO:0000313" key="2">
    <source>
        <dbReference type="EMBL" id="KAI5960925.1"/>
    </source>
</evidence>